<name>A0ABW4L9L1_9MICO</name>
<dbReference type="InterPro" id="IPR003594">
    <property type="entry name" value="HATPase_dom"/>
</dbReference>
<keyword evidence="8" id="KW-1185">Reference proteome</keyword>
<dbReference type="RefSeq" id="WP_377931136.1">
    <property type="nucleotide sequence ID" value="NZ_JBHUEA010000001.1"/>
</dbReference>
<keyword evidence="4" id="KW-0472">Membrane</keyword>
<accession>A0ABW4L9L1</accession>
<feature type="transmembrane region" description="Helical" evidence="4">
    <location>
        <begin position="251"/>
        <end position="271"/>
    </location>
</feature>
<dbReference type="InterPro" id="IPR050482">
    <property type="entry name" value="Sensor_HK_TwoCompSys"/>
</dbReference>
<evidence type="ECO:0000256" key="1">
    <source>
        <dbReference type="ARBA" id="ARBA00022679"/>
    </source>
</evidence>
<dbReference type="Pfam" id="PF02518">
    <property type="entry name" value="HATPase_c"/>
    <property type="match status" value="1"/>
</dbReference>
<sequence length="468" mass="48685">MVLAIETSSGSASAVRGRTLRASVAPAPAIAASSALGAGLAVLALAVVAQTVLPELRSSRLLLVTSALDGCIAGFAGMKAHRRFVRERRLQDAALSVGLRLVAVAALADALLRVFALVLLLAAAVLCIVAAACIAIAGCAPTALRSRRASPRAVLLALPALALVPAVAAALVAPLDPDGDGAPLELVVPGLDWLRPVDAVLGVLLVVAATGFRLRGARERDPFLQLLGAAFVLGAAARFDLLLFPEQRADLVSAAQVLQTAAFALVLVAASRESRAYWSHRVELSVVEDRRRIARELHDGVLQELAFVRAEAAALPGASADRIVHAADRALDESRGAVHALGARGDDRLDEAVRLALAEMATRHGFRLALDADALPAACDDERHAVLRIAREAAGNAVRRGGARTVHVVLRGGAERLLEMRDDGCGFDPAAPTSGYGLRSMAERARALGGRCDVDSAPGRGTTVRVVW</sequence>
<evidence type="ECO:0000259" key="5">
    <source>
        <dbReference type="Pfam" id="PF02518"/>
    </source>
</evidence>
<keyword evidence="3" id="KW-0902">Two-component regulatory system</keyword>
<evidence type="ECO:0000313" key="7">
    <source>
        <dbReference type="EMBL" id="MFD1719927.1"/>
    </source>
</evidence>
<comment type="caution">
    <text evidence="7">The sequence shown here is derived from an EMBL/GenBank/DDBJ whole genome shotgun (WGS) entry which is preliminary data.</text>
</comment>
<proteinExistence type="predicted"/>
<protein>
    <submittedName>
        <fullName evidence="7">Sensor histidine kinase</fullName>
    </submittedName>
</protein>
<dbReference type="GO" id="GO:0016301">
    <property type="term" value="F:kinase activity"/>
    <property type="evidence" value="ECO:0007669"/>
    <property type="project" value="UniProtKB-KW"/>
</dbReference>
<dbReference type="Proteomes" id="UP001597347">
    <property type="component" value="Unassembled WGS sequence"/>
</dbReference>
<evidence type="ECO:0000256" key="3">
    <source>
        <dbReference type="ARBA" id="ARBA00023012"/>
    </source>
</evidence>
<dbReference type="EMBL" id="JBHUEA010000001">
    <property type="protein sequence ID" value="MFD1719927.1"/>
    <property type="molecule type" value="Genomic_DNA"/>
</dbReference>
<evidence type="ECO:0000256" key="4">
    <source>
        <dbReference type="SAM" id="Phobius"/>
    </source>
</evidence>
<feature type="transmembrane region" description="Helical" evidence="4">
    <location>
        <begin position="24"/>
        <end position="49"/>
    </location>
</feature>
<dbReference type="InterPro" id="IPR036890">
    <property type="entry name" value="HATPase_C_sf"/>
</dbReference>
<feature type="transmembrane region" description="Helical" evidence="4">
    <location>
        <begin position="61"/>
        <end position="78"/>
    </location>
</feature>
<dbReference type="InterPro" id="IPR011712">
    <property type="entry name" value="Sig_transdc_His_kin_sub3_dim/P"/>
</dbReference>
<feature type="transmembrane region" description="Helical" evidence="4">
    <location>
        <begin position="193"/>
        <end position="214"/>
    </location>
</feature>
<feature type="transmembrane region" description="Helical" evidence="4">
    <location>
        <begin position="226"/>
        <end position="245"/>
    </location>
</feature>
<organism evidence="7 8">
    <name type="scientific">Amnibacterium endophyticum</name>
    <dbReference type="NCBI Taxonomy" id="2109337"/>
    <lineage>
        <taxon>Bacteria</taxon>
        <taxon>Bacillati</taxon>
        <taxon>Actinomycetota</taxon>
        <taxon>Actinomycetes</taxon>
        <taxon>Micrococcales</taxon>
        <taxon>Microbacteriaceae</taxon>
        <taxon>Amnibacterium</taxon>
    </lineage>
</organism>
<feature type="transmembrane region" description="Helical" evidence="4">
    <location>
        <begin position="153"/>
        <end position="173"/>
    </location>
</feature>
<evidence type="ECO:0000259" key="6">
    <source>
        <dbReference type="Pfam" id="PF07730"/>
    </source>
</evidence>
<dbReference type="Gene3D" id="3.30.565.10">
    <property type="entry name" value="Histidine kinase-like ATPase, C-terminal domain"/>
    <property type="match status" value="1"/>
</dbReference>
<feature type="domain" description="Signal transduction histidine kinase subgroup 3 dimerisation and phosphoacceptor" evidence="6">
    <location>
        <begin position="290"/>
        <end position="341"/>
    </location>
</feature>
<dbReference type="SUPFAM" id="SSF55874">
    <property type="entry name" value="ATPase domain of HSP90 chaperone/DNA topoisomerase II/histidine kinase"/>
    <property type="match status" value="1"/>
</dbReference>
<dbReference type="PANTHER" id="PTHR24421">
    <property type="entry name" value="NITRATE/NITRITE SENSOR PROTEIN NARX-RELATED"/>
    <property type="match status" value="1"/>
</dbReference>
<keyword evidence="4" id="KW-0812">Transmembrane</keyword>
<evidence type="ECO:0000256" key="2">
    <source>
        <dbReference type="ARBA" id="ARBA00022777"/>
    </source>
</evidence>
<dbReference type="Pfam" id="PF07730">
    <property type="entry name" value="HisKA_3"/>
    <property type="match status" value="1"/>
</dbReference>
<keyword evidence="1" id="KW-0808">Transferase</keyword>
<gene>
    <name evidence="7" type="ORF">ACFSBI_00050</name>
</gene>
<dbReference type="CDD" id="cd16917">
    <property type="entry name" value="HATPase_UhpB-NarQ-NarX-like"/>
    <property type="match status" value="1"/>
</dbReference>
<reference evidence="8" key="1">
    <citation type="journal article" date="2019" name="Int. J. Syst. Evol. Microbiol.">
        <title>The Global Catalogue of Microorganisms (GCM) 10K type strain sequencing project: providing services to taxonomists for standard genome sequencing and annotation.</title>
        <authorList>
            <consortium name="The Broad Institute Genomics Platform"/>
            <consortium name="The Broad Institute Genome Sequencing Center for Infectious Disease"/>
            <person name="Wu L."/>
            <person name="Ma J."/>
        </authorList>
    </citation>
    <scope>NUCLEOTIDE SEQUENCE [LARGE SCALE GENOMIC DNA]</scope>
    <source>
        <strain evidence="8">CGMCC 1.12471</strain>
    </source>
</reference>
<evidence type="ECO:0000313" key="8">
    <source>
        <dbReference type="Proteomes" id="UP001597347"/>
    </source>
</evidence>
<feature type="domain" description="Histidine kinase/HSP90-like ATPase" evidence="5">
    <location>
        <begin position="385"/>
        <end position="466"/>
    </location>
</feature>
<keyword evidence="2 7" id="KW-0418">Kinase</keyword>
<feature type="transmembrane region" description="Helical" evidence="4">
    <location>
        <begin position="114"/>
        <end position="141"/>
    </location>
</feature>
<keyword evidence="4" id="KW-1133">Transmembrane helix</keyword>